<organism evidence="1">
    <name type="scientific">Anguilla anguilla</name>
    <name type="common">European freshwater eel</name>
    <name type="synonym">Muraena anguilla</name>
    <dbReference type="NCBI Taxonomy" id="7936"/>
    <lineage>
        <taxon>Eukaryota</taxon>
        <taxon>Metazoa</taxon>
        <taxon>Chordata</taxon>
        <taxon>Craniata</taxon>
        <taxon>Vertebrata</taxon>
        <taxon>Euteleostomi</taxon>
        <taxon>Actinopterygii</taxon>
        <taxon>Neopterygii</taxon>
        <taxon>Teleostei</taxon>
        <taxon>Anguilliformes</taxon>
        <taxon>Anguillidae</taxon>
        <taxon>Anguilla</taxon>
    </lineage>
</organism>
<name>A0A0E9XLY2_ANGAN</name>
<proteinExistence type="predicted"/>
<dbReference type="EMBL" id="GBXM01005752">
    <property type="protein sequence ID" value="JAI02826.1"/>
    <property type="molecule type" value="Transcribed_RNA"/>
</dbReference>
<reference evidence="1" key="2">
    <citation type="journal article" date="2015" name="Fish Shellfish Immunol.">
        <title>Early steps in the European eel (Anguilla anguilla)-Vibrio vulnificus interaction in the gills: Role of the RtxA13 toxin.</title>
        <authorList>
            <person name="Callol A."/>
            <person name="Pajuelo D."/>
            <person name="Ebbesson L."/>
            <person name="Teles M."/>
            <person name="MacKenzie S."/>
            <person name="Amaro C."/>
        </authorList>
    </citation>
    <scope>NUCLEOTIDE SEQUENCE</scope>
</reference>
<reference evidence="1" key="1">
    <citation type="submission" date="2014-11" db="EMBL/GenBank/DDBJ databases">
        <authorList>
            <person name="Amaro Gonzalez C."/>
        </authorList>
    </citation>
    <scope>NUCLEOTIDE SEQUENCE</scope>
</reference>
<accession>A0A0E9XLY2</accession>
<protein>
    <submittedName>
        <fullName evidence="1">Uncharacterized protein</fullName>
    </submittedName>
</protein>
<evidence type="ECO:0000313" key="1">
    <source>
        <dbReference type="EMBL" id="JAI02826.1"/>
    </source>
</evidence>
<sequence>MNNLPVKLKISSWYIFFFFFCNIIQSRTETTLLPIAYSRQSFTVELKAIWDTCSTATLGILYMCTNAYMAHFGPC</sequence>
<dbReference type="AlphaFoldDB" id="A0A0E9XLY2"/>